<keyword evidence="1 2" id="KW-0472">Membrane</keyword>
<comment type="catalytic activity">
    <reaction evidence="1">
        <text>a 1,2-diacyl-sn-glycero-3-phospho-(1'-sn-glycero-3'-phosphate) + H2O = a 1,2-diacyl-sn-glycero-3-phospho-(1'-sn-glycerol) + phosphate</text>
        <dbReference type="Rhea" id="RHEA:33751"/>
        <dbReference type="ChEBI" id="CHEBI:15377"/>
        <dbReference type="ChEBI" id="CHEBI:43474"/>
        <dbReference type="ChEBI" id="CHEBI:60110"/>
        <dbReference type="ChEBI" id="CHEBI:64716"/>
        <dbReference type="EC" id="3.1.3.27"/>
    </reaction>
</comment>
<comment type="cofactor">
    <cofactor evidence="1">
        <name>Mg(2+)</name>
        <dbReference type="ChEBI" id="CHEBI:18420"/>
    </cofactor>
</comment>
<comment type="pathway">
    <text evidence="1">Phospholipid metabolism; phosphatidylglycerol biosynthesis; phosphatidylglycerol from CDP-diacylglycerol: step 2/2.</text>
</comment>
<evidence type="ECO:0000313" key="5">
    <source>
        <dbReference type="Proteomes" id="UP000077037"/>
    </source>
</evidence>
<dbReference type="EC" id="3.1.3.27" evidence="1"/>
<keyword evidence="1" id="KW-0479">Metal-binding</keyword>
<dbReference type="GO" id="GO:0005886">
    <property type="term" value="C:plasma membrane"/>
    <property type="evidence" value="ECO:0007669"/>
    <property type="project" value="UniProtKB-SubCell"/>
</dbReference>
<feature type="transmembrane region" description="Helical" evidence="2">
    <location>
        <begin position="107"/>
        <end position="133"/>
    </location>
</feature>
<keyword evidence="1" id="KW-0442">Lipid degradation</keyword>
<comment type="function">
    <text evidence="1">Lipid phosphatase which dephosphorylates phosphatidylglycerophosphate (PGP) to phosphatidylglycerol (PG).</text>
</comment>
<keyword evidence="1 4" id="KW-0378">Hydrolase</keyword>
<feature type="domain" description="YutG/PgpA" evidence="3">
    <location>
        <begin position="35"/>
        <end position="172"/>
    </location>
</feature>
<evidence type="ECO:0000259" key="3">
    <source>
        <dbReference type="Pfam" id="PF04608"/>
    </source>
</evidence>
<dbReference type="UniPathway" id="UPA00084">
    <property type="reaction ID" value="UER00504"/>
</dbReference>
<dbReference type="InterPro" id="IPR036681">
    <property type="entry name" value="PgpA-like_sf"/>
</dbReference>
<keyword evidence="1" id="KW-1208">Phospholipid metabolism</keyword>
<dbReference type="Proteomes" id="UP000077037">
    <property type="component" value="Unassembled WGS sequence"/>
</dbReference>
<dbReference type="InterPro" id="IPR007686">
    <property type="entry name" value="YutG/PgpA"/>
</dbReference>
<protein>
    <recommendedName>
        <fullName evidence="1">Phosphatidylglycerophosphatase A</fullName>
        <ecNumber evidence="1">3.1.3.27</ecNumber>
    </recommendedName>
    <alternativeName>
        <fullName evidence="1">Phosphatidylglycerolphosphate phosphatase A</fullName>
    </alternativeName>
</protein>
<keyword evidence="2" id="KW-1133">Transmembrane helix</keyword>
<feature type="transmembrane region" description="Helical" evidence="2">
    <location>
        <begin position="69"/>
        <end position="87"/>
    </location>
</feature>
<dbReference type="PANTHER" id="PTHR36305">
    <property type="entry name" value="PHOSPHATIDYLGLYCEROPHOSPHATASE A"/>
    <property type="match status" value="1"/>
</dbReference>
<dbReference type="GO" id="GO:0009395">
    <property type="term" value="P:phospholipid catabolic process"/>
    <property type="evidence" value="ECO:0007669"/>
    <property type="project" value="UniProtKB-KW"/>
</dbReference>
<keyword evidence="1" id="KW-0460">Magnesium</keyword>
<dbReference type="PANTHER" id="PTHR36305:SF1">
    <property type="entry name" value="PHOSPHATIDYLGLYCEROPHOSPHATASE A"/>
    <property type="match status" value="1"/>
</dbReference>
<evidence type="ECO:0000313" key="4">
    <source>
        <dbReference type="EMBL" id="SAI27746.1"/>
    </source>
</evidence>
<keyword evidence="1 2" id="KW-0812">Transmembrane</keyword>
<keyword evidence="1" id="KW-0443">Lipid metabolism</keyword>
<dbReference type="SUPFAM" id="SSF101307">
    <property type="entry name" value="YutG-like"/>
    <property type="match status" value="1"/>
</dbReference>
<dbReference type="GO" id="GO:0046872">
    <property type="term" value="F:metal ion binding"/>
    <property type="evidence" value="ECO:0007669"/>
    <property type="project" value="UniProtKB-KW"/>
</dbReference>
<comment type="subcellular location">
    <subcellularLocation>
        <location evidence="1">Cell inner membrane</location>
        <topology evidence="1">Multi-pass membrane protein</topology>
    </subcellularLocation>
</comment>
<sequence>MIDPVHDPDRSMRARARVAFPSWRWVRSDPGRLMVFGFGSGLLRPGSGTWGTLLAWPIWALAAPMAPDLALGIFLAIAFAYGCWACTRVGHELGVDDHVGMVWDEMVAFWLVLWLTPQTLAAQAMAFVLFRFFDTVKPPPIRYFDQHMKGGFGVMWDDIVAAAYTLLVLAIAVRTGVIG</sequence>
<proteinExistence type="predicted"/>
<reference evidence="4 5" key="1">
    <citation type="submission" date="2016-03" db="EMBL/GenBank/DDBJ databases">
        <authorList>
            <consortium name="Pathogen Informatics"/>
        </authorList>
    </citation>
    <scope>NUCLEOTIDE SEQUENCE [LARGE SCALE GENOMIC DNA]</scope>
    <source>
        <strain evidence="4 5">NCTC13364</strain>
    </source>
</reference>
<dbReference type="InterPro" id="IPR026037">
    <property type="entry name" value="PgpA"/>
</dbReference>
<organism evidence="4 5">
    <name type="scientific">Bordetella ansorpii</name>
    <dbReference type="NCBI Taxonomy" id="288768"/>
    <lineage>
        <taxon>Bacteria</taxon>
        <taxon>Pseudomonadati</taxon>
        <taxon>Pseudomonadota</taxon>
        <taxon>Betaproteobacteria</taxon>
        <taxon>Burkholderiales</taxon>
        <taxon>Alcaligenaceae</taxon>
        <taxon>Bordetella</taxon>
    </lineage>
</organism>
<dbReference type="GO" id="GO:0008962">
    <property type="term" value="F:phosphatidylglycerophosphatase activity"/>
    <property type="evidence" value="ECO:0007669"/>
    <property type="project" value="UniProtKB-EC"/>
</dbReference>
<dbReference type="PIRSF" id="PIRSF006162">
    <property type="entry name" value="PgpA"/>
    <property type="match status" value="1"/>
</dbReference>
<feature type="transmembrane region" description="Helical" evidence="2">
    <location>
        <begin position="154"/>
        <end position="173"/>
    </location>
</feature>
<dbReference type="GO" id="GO:0006655">
    <property type="term" value="P:phosphatidylglycerol biosynthetic process"/>
    <property type="evidence" value="ECO:0007669"/>
    <property type="project" value="UniProtKB-UniPathway"/>
</dbReference>
<accession>A0A157P385</accession>
<evidence type="ECO:0000256" key="2">
    <source>
        <dbReference type="SAM" id="Phobius"/>
    </source>
</evidence>
<dbReference type="Pfam" id="PF04608">
    <property type="entry name" value="PgpA"/>
    <property type="match status" value="1"/>
</dbReference>
<dbReference type="AlphaFoldDB" id="A0A157P385"/>
<keyword evidence="1" id="KW-0595">Phospholipid degradation</keyword>
<evidence type="ECO:0000256" key="1">
    <source>
        <dbReference type="PIRNR" id="PIRNR006162"/>
    </source>
</evidence>
<keyword evidence="1" id="KW-1003">Cell membrane</keyword>
<name>A0A157P385_9BORD</name>
<dbReference type="EMBL" id="FKBS01000014">
    <property type="protein sequence ID" value="SAI27746.1"/>
    <property type="molecule type" value="Genomic_DNA"/>
</dbReference>
<keyword evidence="1" id="KW-0997">Cell inner membrane</keyword>
<gene>
    <name evidence="4" type="primary">pgpA</name>
    <name evidence="4" type="ORF">SAMEA1982600_02194</name>
</gene>
<dbReference type="CDD" id="cd06971">
    <property type="entry name" value="PgpA"/>
    <property type="match status" value="1"/>
</dbReference>